<feature type="domain" description="BD-FAE-like" evidence="3">
    <location>
        <begin position="47"/>
        <end position="239"/>
    </location>
</feature>
<accession>A0A9X2JDY2</accession>
<feature type="signal peptide" evidence="2">
    <location>
        <begin position="1"/>
        <end position="20"/>
    </location>
</feature>
<dbReference type="InterPro" id="IPR049492">
    <property type="entry name" value="BD-FAE-like_dom"/>
</dbReference>
<protein>
    <submittedName>
        <fullName evidence="4">Alpha/beta hydrolase</fullName>
    </submittedName>
</protein>
<dbReference type="InterPro" id="IPR029058">
    <property type="entry name" value="AB_hydrolase_fold"/>
</dbReference>
<keyword evidence="1 4" id="KW-0378">Hydrolase</keyword>
<evidence type="ECO:0000313" key="4">
    <source>
        <dbReference type="EMBL" id="MCO4293365.1"/>
    </source>
</evidence>
<organism evidence="4 5">
    <name type="scientific">Solitalea agri</name>
    <dbReference type="NCBI Taxonomy" id="2953739"/>
    <lineage>
        <taxon>Bacteria</taxon>
        <taxon>Pseudomonadati</taxon>
        <taxon>Bacteroidota</taxon>
        <taxon>Sphingobacteriia</taxon>
        <taxon>Sphingobacteriales</taxon>
        <taxon>Sphingobacteriaceae</taxon>
        <taxon>Solitalea</taxon>
    </lineage>
</organism>
<sequence>MKTLSTLLLFLLLVTSCKQNFNEPEPVLEAKQIMDVSYGNATEQTFDVYLPKGRGSSTKIIVFFHGGGWKDEDKSMYAPLLTYFVDNGFAVINANYRLAKDNADKFPVQMQDIEQVIDQVLSDHNEYSVSDKIALAGNSAGAHLVLLYAYAYDTNGRVKAVAAQSAPTDLVQAANSGNTQAINTVTYFLGKTYDEDAELWKNASPYWKVTANAPPTILFVGEKDDVVVPQQSVSLQQRLNTLQVKNQLIRYPNEGHAWLGANLNDTRKKIVDWLNANVD</sequence>
<dbReference type="GO" id="GO:0016787">
    <property type="term" value="F:hydrolase activity"/>
    <property type="evidence" value="ECO:0007669"/>
    <property type="project" value="UniProtKB-KW"/>
</dbReference>
<feature type="chain" id="PRO_5040768380" evidence="2">
    <location>
        <begin position="21"/>
        <end position="279"/>
    </location>
</feature>
<dbReference type="RefSeq" id="WP_252587958.1">
    <property type="nucleotide sequence ID" value="NZ_JAMWYS010000035.1"/>
</dbReference>
<dbReference type="Gene3D" id="3.40.50.1820">
    <property type="entry name" value="alpha/beta hydrolase"/>
    <property type="match status" value="1"/>
</dbReference>
<proteinExistence type="predicted"/>
<keyword evidence="2" id="KW-0732">Signal</keyword>
<dbReference type="SUPFAM" id="SSF53474">
    <property type="entry name" value="alpha/beta-Hydrolases"/>
    <property type="match status" value="1"/>
</dbReference>
<evidence type="ECO:0000259" key="3">
    <source>
        <dbReference type="Pfam" id="PF20434"/>
    </source>
</evidence>
<dbReference type="PANTHER" id="PTHR48081">
    <property type="entry name" value="AB HYDROLASE SUPERFAMILY PROTEIN C4A8.06C"/>
    <property type="match status" value="1"/>
</dbReference>
<evidence type="ECO:0000313" key="5">
    <source>
        <dbReference type="Proteomes" id="UP001155182"/>
    </source>
</evidence>
<dbReference type="Pfam" id="PF20434">
    <property type="entry name" value="BD-FAE"/>
    <property type="match status" value="1"/>
</dbReference>
<dbReference type="InterPro" id="IPR050300">
    <property type="entry name" value="GDXG_lipolytic_enzyme"/>
</dbReference>
<dbReference type="PROSITE" id="PS51257">
    <property type="entry name" value="PROKAR_LIPOPROTEIN"/>
    <property type="match status" value="1"/>
</dbReference>
<dbReference type="AlphaFoldDB" id="A0A9X2JDY2"/>
<name>A0A9X2JDY2_9SPHI</name>
<dbReference type="EMBL" id="JAMWYS010000035">
    <property type="protein sequence ID" value="MCO4293365.1"/>
    <property type="molecule type" value="Genomic_DNA"/>
</dbReference>
<evidence type="ECO:0000256" key="1">
    <source>
        <dbReference type="ARBA" id="ARBA00022801"/>
    </source>
</evidence>
<comment type="caution">
    <text evidence="4">The sequence shown here is derived from an EMBL/GenBank/DDBJ whole genome shotgun (WGS) entry which is preliminary data.</text>
</comment>
<keyword evidence="5" id="KW-1185">Reference proteome</keyword>
<reference evidence="4" key="1">
    <citation type="submission" date="2022-06" db="EMBL/GenBank/DDBJ databases">
        <title>Solitalea sp. MAHUQ-68 isolated from rhizospheric soil.</title>
        <authorList>
            <person name="Huq M.A."/>
        </authorList>
    </citation>
    <scope>NUCLEOTIDE SEQUENCE</scope>
    <source>
        <strain evidence="4">MAHUQ-68</strain>
    </source>
</reference>
<dbReference type="Proteomes" id="UP001155182">
    <property type="component" value="Unassembled WGS sequence"/>
</dbReference>
<evidence type="ECO:0000256" key="2">
    <source>
        <dbReference type="SAM" id="SignalP"/>
    </source>
</evidence>
<gene>
    <name evidence="4" type="ORF">NF867_10860</name>
</gene>